<dbReference type="Pfam" id="PF04221">
    <property type="entry name" value="RelB"/>
    <property type="match status" value="1"/>
</dbReference>
<name>A0A557P9N4_9VIBR</name>
<dbReference type="InterPro" id="IPR025247">
    <property type="entry name" value="EcoRI-like_methylase"/>
</dbReference>
<evidence type="ECO:0000313" key="5">
    <source>
        <dbReference type="EMBL" id="TVO37362.1"/>
    </source>
</evidence>
<dbReference type="OrthoDB" id="9774673at2"/>
<comment type="caution">
    <text evidence="5">The sequence shown here is derived from an EMBL/GenBank/DDBJ whole genome shotgun (WGS) entry which is preliminary data.</text>
</comment>
<organism evidence="5 6">
    <name type="scientific">Vibrio algivorus</name>
    <dbReference type="NCBI Taxonomy" id="1667024"/>
    <lineage>
        <taxon>Bacteria</taxon>
        <taxon>Pseudomonadati</taxon>
        <taxon>Pseudomonadota</taxon>
        <taxon>Gammaproteobacteria</taxon>
        <taxon>Vibrionales</taxon>
        <taxon>Vibrionaceae</taxon>
        <taxon>Vibrio</taxon>
    </lineage>
</organism>
<keyword evidence="4" id="KW-0808">Transferase</keyword>
<protein>
    <submittedName>
        <fullName evidence="5">Type II toxin-antitoxin system RelB/DinJ family antitoxin</fullName>
    </submittedName>
</protein>
<reference evidence="5 6" key="1">
    <citation type="submission" date="2019-07" db="EMBL/GenBank/DDBJ databases">
        <title>The draft genome sequence of Vibrio algivorus M1486.</title>
        <authorList>
            <person name="Meng X."/>
        </authorList>
    </citation>
    <scope>NUCLEOTIDE SEQUENCE [LARGE SCALE GENOMIC DNA]</scope>
    <source>
        <strain evidence="5 6">M1486</strain>
    </source>
</reference>
<dbReference type="GO" id="GO:0008168">
    <property type="term" value="F:methyltransferase activity"/>
    <property type="evidence" value="ECO:0007669"/>
    <property type="project" value="UniProtKB-KW"/>
</dbReference>
<dbReference type="GO" id="GO:0003676">
    <property type="term" value="F:nucleic acid binding"/>
    <property type="evidence" value="ECO:0007669"/>
    <property type="project" value="InterPro"/>
</dbReference>
<dbReference type="PANTHER" id="PTHR38781:SF1">
    <property type="entry name" value="ANTITOXIN DINJ-RELATED"/>
    <property type="match status" value="1"/>
</dbReference>
<dbReference type="AlphaFoldDB" id="A0A557P9N4"/>
<dbReference type="GO" id="GO:0032259">
    <property type="term" value="P:methylation"/>
    <property type="evidence" value="ECO:0007669"/>
    <property type="project" value="UniProtKB-KW"/>
</dbReference>
<proteinExistence type="inferred from homology"/>
<evidence type="ECO:0000256" key="1">
    <source>
        <dbReference type="ARBA" id="ARBA00010562"/>
    </source>
</evidence>
<evidence type="ECO:0000313" key="6">
    <source>
        <dbReference type="Proteomes" id="UP000319828"/>
    </source>
</evidence>
<dbReference type="Pfam" id="PF13651">
    <property type="entry name" value="EcoRI_methylase"/>
    <property type="match status" value="1"/>
</dbReference>
<dbReference type="PROSITE" id="PS00092">
    <property type="entry name" value="N6_MTASE"/>
    <property type="match status" value="1"/>
</dbReference>
<dbReference type="Gene3D" id="1.10.1220.10">
    <property type="entry name" value="Met repressor-like"/>
    <property type="match status" value="1"/>
</dbReference>
<dbReference type="PANTHER" id="PTHR38781">
    <property type="entry name" value="ANTITOXIN DINJ-RELATED"/>
    <property type="match status" value="1"/>
</dbReference>
<keyword evidence="3" id="KW-1277">Toxin-antitoxin system</keyword>
<evidence type="ECO:0000256" key="2">
    <source>
        <dbReference type="ARBA" id="ARBA00022603"/>
    </source>
</evidence>
<dbReference type="GO" id="GO:0006351">
    <property type="term" value="P:DNA-templated transcription"/>
    <property type="evidence" value="ECO:0007669"/>
    <property type="project" value="TreeGrafter"/>
</dbReference>
<sequence length="415" mass="47209">MSIKPTTTIRINPDVKKEANEVFNDIGISMSAAINTFLKAVIREGTMPFDIKTDRLKRNSISGNAKLNHAFIVKKDEFYTQYEDVKKEMMNHRKQLKGKTILCNCDDPFESAFFRFFVIHFNDLELSGLISTCYAESSMAGQEYPLEGGTGAYKAVVTEVPNETLIRPDGSLDLECLFAISGNFLEHLEGDGDFRSTECKALLTKADIVVTNPPFSLFREYIYQLETNKKDFIILGNMNAATTKEIFPLFRDNKVYYGESIRSGDRKFFVPDNYPLNTAGSGIDENGRRFIRVTGVRWFTNLKTSKHRKNLELTHTYSPNKYPTYENYNAIEVGRTQNIPIDYDGIMGVPITFLDKYNPDQFEIIMLANGNARSNVPSDTLSEVQYRCHPDDKGGVGIIDGRRVYARILIRRKSL</sequence>
<dbReference type="EMBL" id="VMKJ01000010">
    <property type="protein sequence ID" value="TVO37362.1"/>
    <property type="molecule type" value="Genomic_DNA"/>
</dbReference>
<keyword evidence="2" id="KW-0489">Methyltransferase</keyword>
<accession>A0A557P9N4</accession>
<dbReference type="NCBIfam" id="TIGR02384">
    <property type="entry name" value="RelB_DinJ"/>
    <property type="match status" value="1"/>
</dbReference>
<evidence type="ECO:0000256" key="3">
    <source>
        <dbReference type="ARBA" id="ARBA00022649"/>
    </source>
</evidence>
<dbReference type="RefSeq" id="WP_144387873.1">
    <property type="nucleotide sequence ID" value="NZ_CANNCB010000017.1"/>
</dbReference>
<dbReference type="Proteomes" id="UP000319828">
    <property type="component" value="Unassembled WGS sequence"/>
</dbReference>
<dbReference type="InterPro" id="IPR007337">
    <property type="entry name" value="RelB/DinJ"/>
</dbReference>
<dbReference type="InterPro" id="IPR002052">
    <property type="entry name" value="DNA_methylase_N6_adenine_CS"/>
</dbReference>
<dbReference type="InterPro" id="IPR013321">
    <property type="entry name" value="Arc_rbn_hlx_hlx"/>
</dbReference>
<evidence type="ECO:0000256" key="4">
    <source>
        <dbReference type="ARBA" id="ARBA00022679"/>
    </source>
</evidence>
<comment type="similarity">
    <text evidence="1">Belongs to the RelB/DinJ antitoxin family.</text>
</comment>
<dbReference type="GO" id="GO:0006355">
    <property type="term" value="P:regulation of DNA-templated transcription"/>
    <property type="evidence" value="ECO:0007669"/>
    <property type="project" value="InterPro"/>
</dbReference>
<gene>
    <name evidence="5" type="ORF">FOF44_07065</name>
</gene>